<feature type="compositionally biased region" description="Basic and acidic residues" evidence="1">
    <location>
        <begin position="24"/>
        <end position="34"/>
    </location>
</feature>
<evidence type="ECO:0000256" key="1">
    <source>
        <dbReference type="SAM" id="MobiDB-lite"/>
    </source>
</evidence>
<evidence type="ECO:0000313" key="2">
    <source>
        <dbReference type="EMBL" id="MCI36647.1"/>
    </source>
</evidence>
<keyword evidence="3" id="KW-1185">Reference proteome</keyword>
<dbReference type="EMBL" id="LXQA010236001">
    <property type="protein sequence ID" value="MCI36647.1"/>
    <property type="molecule type" value="Genomic_DNA"/>
</dbReference>
<reference evidence="2 3" key="1">
    <citation type="journal article" date="2018" name="Front. Plant Sci.">
        <title>Red Clover (Trifolium pratense) and Zigzag Clover (T. medium) - A Picture of Genomic Similarities and Differences.</title>
        <authorList>
            <person name="Dluhosova J."/>
            <person name="Istvanek J."/>
            <person name="Nedelnik J."/>
            <person name="Repkova J."/>
        </authorList>
    </citation>
    <scope>NUCLEOTIDE SEQUENCE [LARGE SCALE GENOMIC DNA]</scope>
    <source>
        <strain evidence="3">cv. 10/8</strain>
        <tissue evidence="2">Leaf</tissue>
    </source>
</reference>
<comment type="caution">
    <text evidence="2">The sequence shown here is derived from an EMBL/GenBank/DDBJ whole genome shotgun (WGS) entry which is preliminary data.</text>
</comment>
<feature type="compositionally biased region" description="Polar residues" evidence="1">
    <location>
        <begin position="1"/>
        <end position="14"/>
    </location>
</feature>
<accession>A0A392RK76</accession>
<proteinExistence type="predicted"/>
<organism evidence="2 3">
    <name type="scientific">Trifolium medium</name>
    <dbReference type="NCBI Taxonomy" id="97028"/>
    <lineage>
        <taxon>Eukaryota</taxon>
        <taxon>Viridiplantae</taxon>
        <taxon>Streptophyta</taxon>
        <taxon>Embryophyta</taxon>
        <taxon>Tracheophyta</taxon>
        <taxon>Spermatophyta</taxon>
        <taxon>Magnoliopsida</taxon>
        <taxon>eudicotyledons</taxon>
        <taxon>Gunneridae</taxon>
        <taxon>Pentapetalae</taxon>
        <taxon>rosids</taxon>
        <taxon>fabids</taxon>
        <taxon>Fabales</taxon>
        <taxon>Fabaceae</taxon>
        <taxon>Papilionoideae</taxon>
        <taxon>50 kb inversion clade</taxon>
        <taxon>NPAAA clade</taxon>
        <taxon>Hologalegina</taxon>
        <taxon>IRL clade</taxon>
        <taxon>Trifolieae</taxon>
        <taxon>Trifolium</taxon>
    </lineage>
</organism>
<evidence type="ECO:0000313" key="3">
    <source>
        <dbReference type="Proteomes" id="UP000265520"/>
    </source>
</evidence>
<feature type="region of interest" description="Disordered" evidence="1">
    <location>
        <begin position="1"/>
        <end position="122"/>
    </location>
</feature>
<dbReference type="Proteomes" id="UP000265520">
    <property type="component" value="Unassembled WGS sequence"/>
</dbReference>
<protein>
    <submittedName>
        <fullName evidence="2">Uncharacterized protein</fullName>
    </submittedName>
</protein>
<name>A0A392RK76_9FABA</name>
<feature type="compositionally biased region" description="Low complexity" evidence="1">
    <location>
        <begin position="100"/>
        <end position="110"/>
    </location>
</feature>
<feature type="non-terminal residue" evidence="2">
    <location>
        <position position="1"/>
    </location>
</feature>
<dbReference type="AlphaFoldDB" id="A0A392RK76"/>
<sequence>YSQRVRSPKMSNNKGALHKPNRNSRKELERETPERGGISKQLLSSDDIEGDTKCGTSGPPMDPAPAAAAALWKVSSNAPPGTDGPPTSKPARVGVPTPPTKTSSPTELPSPDTPCASGRDPT</sequence>